<dbReference type="GO" id="GO:0036055">
    <property type="term" value="F:protein-succinyllysine desuccinylase activity"/>
    <property type="evidence" value="ECO:0007669"/>
    <property type="project" value="UniProtKB-UniRule"/>
</dbReference>
<dbReference type="EC" id="2.3.1.286" evidence="3"/>
<keyword evidence="1" id="KW-0808">Transferase</keyword>
<keyword evidence="3 4" id="KW-0862">Zinc</keyword>
<feature type="domain" description="Deacetylase sirtuin-type" evidence="5">
    <location>
        <begin position="1"/>
        <end position="255"/>
    </location>
</feature>
<dbReference type="EMBL" id="JAZDQP010000013">
    <property type="protein sequence ID" value="MEE1868466.1"/>
    <property type="molecule type" value="Genomic_DNA"/>
</dbReference>
<keyword evidence="2 3" id="KW-0520">NAD</keyword>
<dbReference type="Proteomes" id="UP001307839">
    <property type="component" value="Unassembled WGS sequence"/>
</dbReference>
<comment type="catalytic activity">
    <reaction evidence="3">
        <text>N(6)-succinyl-L-lysyl-[protein] + NAD(+) + H2O = 2''-O-succinyl-ADP-D-ribose + nicotinamide + L-lysyl-[protein]</text>
        <dbReference type="Rhea" id="RHEA:47668"/>
        <dbReference type="Rhea" id="RHEA-COMP:9752"/>
        <dbReference type="Rhea" id="RHEA-COMP:11877"/>
        <dbReference type="ChEBI" id="CHEBI:15377"/>
        <dbReference type="ChEBI" id="CHEBI:17154"/>
        <dbReference type="ChEBI" id="CHEBI:29969"/>
        <dbReference type="ChEBI" id="CHEBI:57540"/>
        <dbReference type="ChEBI" id="CHEBI:87830"/>
        <dbReference type="ChEBI" id="CHEBI:87832"/>
    </reaction>
</comment>
<dbReference type="GO" id="GO:0070403">
    <property type="term" value="F:NAD+ binding"/>
    <property type="evidence" value="ECO:0007669"/>
    <property type="project" value="UniProtKB-UniRule"/>
</dbReference>
<comment type="catalytic activity">
    <reaction evidence="3">
        <text>N(6)-acetyl-L-lysyl-[protein] + NAD(+) + H2O = 2''-O-acetyl-ADP-D-ribose + nicotinamide + L-lysyl-[protein]</text>
        <dbReference type="Rhea" id="RHEA:43636"/>
        <dbReference type="Rhea" id="RHEA-COMP:9752"/>
        <dbReference type="Rhea" id="RHEA-COMP:10731"/>
        <dbReference type="ChEBI" id="CHEBI:15377"/>
        <dbReference type="ChEBI" id="CHEBI:17154"/>
        <dbReference type="ChEBI" id="CHEBI:29969"/>
        <dbReference type="ChEBI" id="CHEBI:57540"/>
        <dbReference type="ChEBI" id="CHEBI:61930"/>
        <dbReference type="ChEBI" id="CHEBI:83767"/>
        <dbReference type="EC" id="2.3.1.286"/>
    </reaction>
</comment>
<dbReference type="CDD" id="cd01412">
    <property type="entry name" value="SIRT5_Af1_CobB"/>
    <property type="match status" value="1"/>
</dbReference>
<comment type="caution">
    <text evidence="3">Lacks conserved residue(s) required for the propagation of feature annotation.</text>
</comment>
<feature type="binding site" evidence="3">
    <location>
        <position position="67"/>
    </location>
    <ligand>
        <name>substrate</name>
    </ligand>
</feature>
<feature type="binding site" evidence="3">
    <location>
        <position position="239"/>
    </location>
    <ligand>
        <name>NAD(+)</name>
        <dbReference type="ChEBI" id="CHEBI:57540"/>
    </ligand>
</feature>
<dbReference type="InterPro" id="IPR026590">
    <property type="entry name" value="Ssirtuin_cat_dom"/>
</dbReference>
<dbReference type="InterPro" id="IPR003000">
    <property type="entry name" value="Sirtuin"/>
</dbReference>
<evidence type="ECO:0000256" key="4">
    <source>
        <dbReference type="PROSITE-ProRule" id="PRU00236"/>
    </source>
</evidence>
<dbReference type="GO" id="GO:0005737">
    <property type="term" value="C:cytoplasm"/>
    <property type="evidence" value="ECO:0007669"/>
    <property type="project" value="UniProtKB-SubCell"/>
</dbReference>
<feature type="binding site" evidence="3">
    <location>
        <position position="70"/>
    </location>
    <ligand>
        <name>substrate</name>
    </ligand>
</feature>
<feature type="active site" description="Proton acceptor" evidence="3 4">
    <location>
        <position position="119"/>
    </location>
</feature>
<keyword evidence="3" id="KW-0963">Cytoplasm</keyword>
<evidence type="ECO:0000313" key="6">
    <source>
        <dbReference type="EMBL" id="MEE1868466.1"/>
    </source>
</evidence>
<sequence>MNNMQRATDALHASKKIVFFTGAGVSAESGIPTFRDKLTGLWTKHDPQRLETADAFRENPALVWSWYLWRRHQVCQAKPNLAHLSISRLANAGWDVSVVTQNIDDLHERAESSPVFHLHGSLMDVKCFSCHRPAKVKPVRLEIPEEGHLIEPPRCAECNGKLRPGVVWFGECLPEDAWRSAVQLVKSCDLLISVGTSGVVRPAAGIPDMALAAGATVIHVNLEDVGLDRANQIMLVGGAGVVLPELLRAVEVGAPTRTDEST</sequence>
<evidence type="ECO:0000256" key="3">
    <source>
        <dbReference type="HAMAP-Rule" id="MF_01121"/>
    </source>
</evidence>
<dbReference type="GO" id="GO:0017136">
    <property type="term" value="F:histone deacetylase activity, NAD-dependent"/>
    <property type="evidence" value="ECO:0007669"/>
    <property type="project" value="TreeGrafter"/>
</dbReference>
<dbReference type="InterPro" id="IPR027546">
    <property type="entry name" value="Sirtuin_class_III"/>
</dbReference>
<dbReference type="InterPro" id="IPR026591">
    <property type="entry name" value="Sirtuin_cat_small_dom_sf"/>
</dbReference>
<evidence type="ECO:0000256" key="1">
    <source>
        <dbReference type="ARBA" id="ARBA00022679"/>
    </source>
</evidence>
<feature type="binding site" evidence="3">
    <location>
        <begin position="101"/>
        <end position="104"/>
    </location>
    <ligand>
        <name>NAD(+)</name>
        <dbReference type="ChEBI" id="CHEBI:57540"/>
    </ligand>
</feature>
<name>A0AB35WUT7_9PSED</name>
<dbReference type="InterPro" id="IPR050134">
    <property type="entry name" value="NAD-dep_sirtuin_deacylases"/>
</dbReference>
<dbReference type="GO" id="GO:0008270">
    <property type="term" value="F:zinc ion binding"/>
    <property type="evidence" value="ECO:0007669"/>
    <property type="project" value="UniProtKB-UniRule"/>
</dbReference>
<accession>A0AB35WUT7</accession>
<dbReference type="Gene3D" id="3.30.1600.10">
    <property type="entry name" value="SIR2/SIRT2 'Small Domain"/>
    <property type="match status" value="1"/>
</dbReference>
<proteinExistence type="inferred from homology"/>
<reference evidence="6 7" key="1">
    <citation type="submission" date="2024-01" db="EMBL/GenBank/DDBJ databases">
        <title>Unpublished Manusciprt.</title>
        <authorList>
            <person name="Duman M."/>
            <person name="Valdes E.G."/>
            <person name="Ajmi N."/>
            <person name="Altun S."/>
            <person name="Saticioglu I.B."/>
        </authorList>
    </citation>
    <scope>NUCLEOTIDE SEQUENCE [LARGE SCALE GENOMIC DNA]</scope>
    <source>
        <strain evidence="6 7">120P</strain>
    </source>
</reference>
<comment type="subcellular location">
    <subcellularLocation>
        <location evidence="3">Cytoplasm</location>
    </subcellularLocation>
</comment>
<dbReference type="PANTHER" id="PTHR11085:SF10">
    <property type="entry name" value="NAD-DEPENDENT PROTEIN DEACYLASE SIRTUIN-5, MITOCHONDRIAL-RELATED"/>
    <property type="match status" value="1"/>
</dbReference>
<dbReference type="PANTHER" id="PTHR11085">
    <property type="entry name" value="NAD-DEPENDENT PROTEIN DEACYLASE SIRTUIN-5, MITOCHONDRIAL-RELATED"/>
    <property type="match status" value="1"/>
</dbReference>
<feature type="binding site" evidence="3 4">
    <location>
        <position position="127"/>
    </location>
    <ligand>
        <name>Zn(2+)</name>
        <dbReference type="ChEBI" id="CHEBI:29105"/>
    </ligand>
</feature>
<dbReference type="NCBIfam" id="NF001753">
    <property type="entry name" value="PRK00481.1-3"/>
    <property type="match status" value="1"/>
</dbReference>
<comment type="domain">
    <text evidence="3">2 residues (Tyr-67 and Arg-70) present in a large hydrophobic pocket are probably involved in substrate specificity. They are important for desuccinylation activity, but dispensable for deacetylation activity.</text>
</comment>
<dbReference type="GO" id="GO:0036054">
    <property type="term" value="F:protein-malonyllysine demalonylase activity"/>
    <property type="evidence" value="ECO:0007669"/>
    <property type="project" value="InterPro"/>
</dbReference>
<comment type="caution">
    <text evidence="6">The sequence shown here is derived from an EMBL/GenBank/DDBJ whole genome shotgun (WGS) entry which is preliminary data.</text>
</comment>
<protein>
    <recommendedName>
        <fullName evidence="3">NAD-dependent protein deacylase</fullName>
        <ecNumber evidence="3">2.3.1.286</ecNumber>
    </recommendedName>
    <alternativeName>
        <fullName evidence="3">Regulatory protein SIR2 homolog</fullName>
    </alternativeName>
</protein>
<dbReference type="RefSeq" id="WP_330080265.1">
    <property type="nucleotide sequence ID" value="NZ_JAZDCU010000030.1"/>
</dbReference>
<feature type="binding site" evidence="3">
    <location>
        <begin position="221"/>
        <end position="223"/>
    </location>
    <ligand>
        <name>NAD(+)</name>
        <dbReference type="ChEBI" id="CHEBI:57540"/>
    </ligand>
</feature>
<comment type="similarity">
    <text evidence="3">Belongs to the sirtuin family. Class III subfamily.</text>
</comment>
<organism evidence="6 7">
    <name type="scientific">Pseudomonas auratipiscis</name>
    <dbReference type="NCBI Taxonomy" id="3115853"/>
    <lineage>
        <taxon>Bacteria</taxon>
        <taxon>Pseudomonadati</taxon>
        <taxon>Pseudomonadota</taxon>
        <taxon>Gammaproteobacteria</taxon>
        <taxon>Pseudomonadales</taxon>
        <taxon>Pseudomonadaceae</taxon>
        <taxon>Pseudomonas</taxon>
    </lineage>
</organism>
<feature type="binding site" evidence="3">
    <location>
        <begin position="195"/>
        <end position="197"/>
    </location>
    <ligand>
        <name>NAD(+)</name>
        <dbReference type="ChEBI" id="CHEBI:57540"/>
    </ligand>
</feature>
<comment type="cofactor">
    <cofactor evidence="3">
        <name>Zn(2+)</name>
        <dbReference type="ChEBI" id="CHEBI:29105"/>
    </cofactor>
    <text evidence="3">Binds 1 zinc ion per subunit.</text>
</comment>
<dbReference type="InterPro" id="IPR029035">
    <property type="entry name" value="DHS-like_NAD/FAD-binding_dom"/>
</dbReference>
<evidence type="ECO:0000313" key="7">
    <source>
        <dbReference type="Proteomes" id="UP001307839"/>
    </source>
</evidence>
<dbReference type="Gene3D" id="3.40.50.1220">
    <property type="entry name" value="TPP-binding domain"/>
    <property type="match status" value="1"/>
</dbReference>
<evidence type="ECO:0000256" key="2">
    <source>
        <dbReference type="ARBA" id="ARBA00023027"/>
    </source>
</evidence>
<dbReference type="AlphaFoldDB" id="A0AB35WUT7"/>
<dbReference type="SUPFAM" id="SSF52467">
    <property type="entry name" value="DHS-like NAD/FAD-binding domain"/>
    <property type="match status" value="1"/>
</dbReference>
<dbReference type="PROSITE" id="PS50305">
    <property type="entry name" value="SIRTUIN"/>
    <property type="match status" value="1"/>
</dbReference>
<comment type="function">
    <text evidence="3">NAD-dependent lysine deacetylase and desuccinylase that specifically removes acetyl and succinyl groups on target proteins. Modulates the activities of several proteins which are inactive in their acylated form.</text>
</comment>
<gene>
    <name evidence="3" type="primary">cobB</name>
    <name evidence="6" type="ORF">V0R53_18940</name>
</gene>
<feature type="binding site" evidence="3 4">
    <location>
        <position position="158"/>
    </location>
    <ligand>
        <name>Zn(2+)</name>
        <dbReference type="ChEBI" id="CHEBI:29105"/>
    </ligand>
</feature>
<feature type="binding site" evidence="3 4">
    <location>
        <position position="130"/>
    </location>
    <ligand>
        <name>Zn(2+)</name>
        <dbReference type="ChEBI" id="CHEBI:29105"/>
    </ligand>
</feature>
<dbReference type="Pfam" id="PF02146">
    <property type="entry name" value="SIR2"/>
    <property type="match status" value="1"/>
</dbReference>
<keyword evidence="7" id="KW-1185">Reference proteome</keyword>
<feature type="binding site" evidence="3 4">
    <location>
        <position position="155"/>
    </location>
    <ligand>
        <name>Zn(2+)</name>
        <dbReference type="ChEBI" id="CHEBI:29105"/>
    </ligand>
</feature>
<keyword evidence="3 4" id="KW-0479">Metal-binding</keyword>
<evidence type="ECO:0000259" key="5">
    <source>
        <dbReference type="PROSITE" id="PS50305"/>
    </source>
</evidence>
<dbReference type="HAMAP" id="MF_01121">
    <property type="entry name" value="Sirtuin_ClassIII"/>
    <property type="match status" value="1"/>
</dbReference>